<dbReference type="GO" id="GO:0005788">
    <property type="term" value="C:endoplasmic reticulum lumen"/>
    <property type="evidence" value="ECO:0007669"/>
    <property type="project" value="UniProtKB-SubCell"/>
</dbReference>
<dbReference type="GO" id="GO:0003756">
    <property type="term" value="F:protein disulfide isomerase activity"/>
    <property type="evidence" value="ECO:0007669"/>
    <property type="project" value="UniProtKB-EC"/>
</dbReference>
<dbReference type="NCBIfam" id="TIGR01126">
    <property type="entry name" value="pdi_dom"/>
    <property type="match status" value="2"/>
</dbReference>
<dbReference type="GO" id="GO:0034976">
    <property type="term" value="P:response to endoplasmic reticulum stress"/>
    <property type="evidence" value="ECO:0007669"/>
    <property type="project" value="TreeGrafter"/>
</dbReference>
<dbReference type="FunFam" id="3.40.30.10:FF:000139">
    <property type="entry name" value="Protein disulfide-isomerase"/>
    <property type="match status" value="1"/>
</dbReference>
<dbReference type="CDD" id="cd02981">
    <property type="entry name" value="PDI_b_family"/>
    <property type="match status" value="1"/>
</dbReference>
<feature type="region of interest" description="Disordered" evidence="16">
    <location>
        <begin position="481"/>
        <end position="500"/>
    </location>
</feature>
<comment type="similarity">
    <text evidence="4 14">Belongs to the protein disulfide isomerase family.</text>
</comment>
<dbReference type="InterPro" id="IPR036249">
    <property type="entry name" value="Thioredoxin-like_sf"/>
</dbReference>
<comment type="subcellular location">
    <subcellularLocation>
        <location evidence="3">Endoplasmic reticulum lumen</location>
    </subcellularLocation>
</comment>
<dbReference type="GO" id="GO:0006457">
    <property type="term" value="P:protein folding"/>
    <property type="evidence" value="ECO:0007669"/>
    <property type="project" value="TreeGrafter"/>
</dbReference>
<evidence type="ECO:0000256" key="2">
    <source>
        <dbReference type="ARBA" id="ARBA00002692"/>
    </source>
</evidence>
<dbReference type="CDD" id="cd02982">
    <property type="entry name" value="PDI_b'_family"/>
    <property type="match status" value="1"/>
</dbReference>
<sequence>MVKKTLLWTALATTFAALTQTVLADSDVISLTKSDFDKQVLGEDLMLVEFFAPWCGHCKALAPEYEKAATELKAKDIKLAKVDCTENQDLCQDYEVRGYPTLKLFRKGETSEYKGPRKAEGIVSYMQKQAAPAVSVLTPENFEEFKTSDRVVVVGYASSTDDSSKETLQKLADSLRDDYLFGLTTDDSLAKEHGIEKLPAVVLYKKFDEGRNDHVGQFNAEEIEQFIKTNSVPLLDEVDASNFQFYAESGLPLAYIFADSEEMLKPLVEAVKPVAKKHKGKVNFVHIDANKYGGHASNLGLKEEWPAFAIQRLDTGAKFPLDQSLEISTANVESFVDDYVAGKIKPSLKSEDIPAENDGPVKVVVGKQFNDIVLDKSKDVFLEVYAPWCGHCKNLAPTWTELGELAQKQDSAQNLVVAKMDGTENDIPEEAGFSVAGFPTLKFFKADTNEIVDYDGDRSLEDLIKFVNEHSSKGVKIVAEKKAEEKKEEKEDEAAAHDEL</sequence>
<reference evidence="18" key="1">
    <citation type="submission" date="2020-01" db="EMBL/GenBank/DDBJ databases">
        <title>Genome Sequencing of Three Apophysomyces-Like Fungal Strains Confirms a Novel Fungal Genus in the Mucoromycota with divergent Burkholderia-like Endosymbiotic Bacteria.</title>
        <authorList>
            <person name="Stajich J.E."/>
            <person name="Macias A.M."/>
            <person name="Carter-House D."/>
            <person name="Lovett B."/>
            <person name="Kasson L.R."/>
            <person name="Berry K."/>
            <person name="Grigoriev I."/>
            <person name="Chang Y."/>
            <person name="Spatafora J."/>
            <person name="Kasson M.T."/>
        </authorList>
    </citation>
    <scope>NUCLEOTIDE SEQUENCE</scope>
    <source>
        <strain evidence="18">NRRL A-21654</strain>
    </source>
</reference>
<evidence type="ECO:0000256" key="14">
    <source>
        <dbReference type="RuleBase" id="RU004208"/>
    </source>
</evidence>
<dbReference type="InterPro" id="IPR013766">
    <property type="entry name" value="Thioredoxin_domain"/>
</dbReference>
<dbReference type="OrthoDB" id="427280at2759"/>
<comment type="function">
    <text evidence="2">Participates in the folding of proteins containing disulfide bonds, may be involved in glycosylation, prolyl hydroxylation and triglyceride transfer.</text>
</comment>
<evidence type="ECO:0000256" key="8">
    <source>
        <dbReference type="ARBA" id="ARBA00022824"/>
    </source>
</evidence>
<dbReference type="FunFam" id="3.40.30.10:FF:000027">
    <property type="entry name" value="protein disulfide-isomerase A2"/>
    <property type="match status" value="1"/>
</dbReference>
<dbReference type="EC" id="5.3.4.1" evidence="5 15"/>
<dbReference type="CDD" id="cd02995">
    <property type="entry name" value="PDI_a_PDI_a'_C"/>
    <property type="match status" value="1"/>
</dbReference>
<evidence type="ECO:0000256" key="16">
    <source>
        <dbReference type="SAM" id="MobiDB-lite"/>
    </source>
</evidence>
<feature type="disulfide bond" description="Redox-active" evidence="13">
    <location>
        <begin position="55"/>
        <end position="58"/>
    </location>
</feature>
<feature type="disulfide bond" description="Redox-active" evidence="13">
    <location>
        <begin position="389"/>
        <end position="392"/>
    </location>
</feature>
<evidence type="ECO:0000256" key="15">
    <source>
        <dbReference type="RuleBase" id="RU361130"/>
    </source>
</evidence>
<dbReference type="InterPro" id="IPR005792">
    <property type="entry name" value="Prot_disulphide_isomerase"/>
</dbReference>
<evidence type="ECO:0000256" key="7">
    <source>
        <dbReference type="ARBA" id="ARBA00022737"/>
    </source>
</evidence>
<keyword evidence="19" id="KW-1185">Reference proteome</keyword>
<dbReference type="CDD" id="cd02961">
    <property type="entry name" value="PDI_a_family"/>
    <property type="match status" value="1"/>
</dbReference>
<dbReference type="PRINTS" id="PR00421">
    <property type="entry name" value="THIOREDOXIN"/>
</dbReference>
<dbReference type="FunFam" id="3.40.30.10:FF:000017">
    <property type="entry name" value="Protein disulfide-isomerase A4"/>
    <property type="match status" value="1"/>
</dbReference>
<dbReference type="FunFam" id="3.40.30.10:FF:000185">
    <property type="entry name" value="Protein disulfide-isomerase"/>
    <property type="match status" value="1"/>
</dbReference>
<comment type="caution">
    <text evidence="18">The sequence shown here is derived from an EMBL/GenBank/DDBJ whole genome shotgun (WGS) entry which is preliminary data.</text>
</comment>
<dbReference type="SUPFAM" id="SSF52833">
    <property type="entry name" value="Thioredoxin-like"/>
    <property type="match status" value="4"/>
</dbReference>
<evidence type="ECO:0000256" key="11">
    <source>
        <dbReference type="ARBA" id="ARBA00023284"/>
    </source>
</evidence>
<accession>A0A8H7BNR2</accession>
<feature type="chain" id="PRO_5034371490" description="Protein disulfide-isomerase" evidence="15">
    <location>
        <begin position="25"/>
        <end position="500"/>
    </location>
</feature>
<evidence type="ECO:0000313" key="18">
    <source>
        <dbReference type="EMBL" id="KAF7723087.1"/>
    </source>
</evidence>
<evidence type="ECO:0000256" key="3">
    <source>
        <dbReference type="ARBA" id="ARBA00004319"/>
    </source>
</evidence>
<evidence type="ECO:0000256" key="9">
    <source>
        <dbReference type="ARBA" id="ARBA00023157"/>
    </source>
</evidence>
<keyword evidence="6 15" id="KW-0732">Signal</keyword>
<evidence type="ECO:0000256" key="1">
    <source>
        <dbReference type="ARBA" id="ARBA00001182"/>
    </source>
</evidence>
<evidence type="ECO:0000259" key="17">
    <source>
        <dbReference type="PROSITE" id="PS51352"/>
    </source>
</evidence>
<evidence type="ECO:0000313" key="19">
    <source>
        <dbReference type="Proteomes" id="UP000605846"/>
    </source>
</evidence>
<proteinExistence type="inferred from homology"/>
<evidence type="ECO:0000256" key="12">
    <source>
        <dbReference type="ARBA" id="ARBA00039846"/>
    </source>
</evidence>
<feature type="domain" description="Thioredoxin" evidence="17">
    <location>
        <begin position="339"/>
        <end position="472"/>
    </location>
</feature>
<gene>
    <name evidence="18" type="primary">PDI1</name>
    <name evidence="18" type="ORF">EC973_002371</name>
</gene>
<evidence type="ECO:0000256" key="10">
    <source>
        <dbReference type="ARBA" id="ARBA00023235"/>
    </source>
</evidence>
<evidence type="ECO:0000256" key="5">
    <source>
        <dbReference type="ARBA" id="ARBA00012723"/>
    </source>
</evidence>
<dbReference type="PROSITE" id="PS51352">
    <property type="entry name" value="THIOREDOXIN_2"/>
    <property type="match status" value="2"/>
</dbReference>
<dbReference type="NCBIfam" id="TIGR01130">
    <property type="entry name" value="ER_PDI_fam"/>
    <property type="match status" value="1"/>
</dbReference>
<name>A0A8H7BNR2_9FUNG</name>
<dbReference type="Pfam" id="PF00085">
    <property type="entry name" value="Thioredoxin"/>
    <property type="match status" value="2"/>
</dbReference>
<dbReference type="InterPro" id="IPR017937">
    <property type="entry name" value="Thioredoxin_CS"/>
</dbReference>
<dbReference type="PANTHER" id="PTHR18929:SF132">
    <property type="entry name" value="PROTEIN DISULFIDE-ISOMERASE A3"/>
    <property type="match status" value="1"/>
</dbReference>
<dbReference type="PANTHER" id="PTHR18929">
    <property type="entry name" value="PROTEIN DISULFIDE ISOMERASE"/>
    <property type="match status" value="1"/>
</dbReference>
<comment type="catalytic activity">
    <reaction evidence="1 15">
        <text>Catalyzes the rearrangement of -S-S- bonds in proteins.</text>
        <dbReference type="EC" id="5.3.4.1"/>
    </reaction>
</comment>
<dbReference type="Pfam" id="PF13848">
    <property type="entry name" value="Thioredoxin_6"/>
    <property type="match status" value="1"/>
</dbReference>
<protein>
    <recommendedName>
        <fullName evidence="12 15">Protein disulfide-isomerase</fullName>
        <ecNumber evidence="5 15">5.3.4.1</ecNumber>
    </recommendedName>
</protein>
<dbReference type="InterPro" id="IPR005788">
    <property type="entry name" value="PDI_thioredoxin-like_dom"/>
</dbReference>
<dbReference type="Proteomes" id="UP000605846">
    <property type="component" value="Unassembled WGS sequence"/>
</dbReference>
<keyword evidence="11 13" id="KW-0676">Redox-active center</keyword>
<evidence type="ECO:0000256" key="6">
    <source>
        <dbReference type="ARBA" id="ARBA00022729"/>
    </source>
</evidence>
<dbReference type="Gene3D" id="3.40.30.10">
    <property type="entry name" value="Glutaredoxin"/>
    <property type="match status" value="4"/>
</dbReference>
<evidence type="ECO:0000256" key="13">
    <source>
        <dbReference type="PIRSR" id="PIRSR605792-51"/>
    </source>
</evidence>
<dbReference type="EMBL" id="JABAYA010000164">
    <property type="protein sequence ID" value="KAF7723087.1"/>
    <property type="molecule type" value="Genomic_DNA"/>
</dbReference>
<keyword evidence="7" id="KW-0677">Repeat</keyword>
<dbReference type="AlphaFoldDB" id="A0A8H7BNR2"/>
<keyword evidence="10 15" id="KW-0413">Isomerase</keyword>
<feature type="signal peptide" evidence="15">
    <location>
        <begin position="1"/>
        <end position="24"/>
    </location>
</feature>
<keyword evidence="8" id="KW-0256">Endoplasmic reticulum</keyword>
<keyword evidence="9 13" id="KW-1015">Disulfide bond</keyword>
<feature type="domain" description="Thioredoxin" evidence="17">
    <location>
        <begin position="6"/>
        <end position="131"/>
    </location>
</feature>
<organism evidence="18 19">
    <name type="scientific">Apophysomyces ossiformis</name>
    <dbReference type="NCBI Taxonomy" id="679940"/>
    <lineage>
        <taxon>Eukaryota</taxon>
        <taxon>Fungi</taxon>
        <taxon>Fungi incertae sedis</taxon>
        <taxon>Mucoromycota</taxon>
        <taxon>Mucoromycotina</taxon>
        <taxon>Mucoromycetes</taxon>
        <taxon>Mucorales</taxon>
        <taxon>Mucorineae</taxon>
        <taxon>Mucoraceae</taxon>
        <taxon>Apophysomyces</taxon>
    </lineage>
</organism>
<evidence type="ECO:0000256" key="4">
    <source>
        <dbReference type="ARBA" id="ARBA00006347"/>
    </source>
</evidence>
<dbReference type="PROSITE" id="PS00194">
    <property type="entry name" value="THIOREDOXIN_1"/>
    <property type="match status" value="2"/>
</dbReference>